<name>U4T291_9GAMM</name>
<dbReference type="Proteomes" id="UP000016761">
    <property type="component" value="Unassembled WGS sequence"/>
</dbReference>
<comment type="caution">
    <text evidence="1">The sequence shown here is derived from an EMBL/GenBank/DDBJ whole genome shotgun (WGS) entry which is preliminary data.</text>
</comment>
<dbReference type="EMBL" id="AUSW01000035">
    <property type="protein sequence ID" value="ERL54580.1"/>
    <property type="molecule type" value="Genomic_DNA"/>
</dbReference>
<reference evidence="1 2" key="1">
    <citation type="journal article" date="2013" name="Genome Announc.">
        <title>Draft Genome Sequence of Psychrobacter aquaticus Strain CMS 56T, Isolated from a Cyanobacterial Mat Sample Collected from Water Bodies in the McMurdo Dry Valley Region of Antarctica.</title>
        <authorList>
            <person name="Reddy G.S."/>
            <person name="Ara S."/>
            <person name="Singh A."/>
            <person name="Kumar Pinnaka A."/>
            <person name="Shivaji S."/>
        </authorList>
    </citation>
    <scope>NUCLEOTIDE SEQUENCE [LARGE SCALE GENOMIC DNA]</scope>
    <source>
        <strain evidence="1 2">CMS 56</strain>
    </source>
</reference>
<organism evidence="1 2">
    <name type="scientific">Psychrobacter aquaticus CMS 56</name>
    <dbReference type="NCBI Taxonomy" id="1354303"/>
    <lineage>
        <taxon>Bacteria</taxon>
        <taxon>Pseudomonadati</taxon>
        <taxon>Pseudomonadota</taxon>
        <taxon>Gammaproteobacteria</taxon>
        <taxon>Moraxellales</taxon>
        <taxon>Moraxellaceae</taxon>
        <taxon>Psychrobacter</taxon>
    </lineage>
</organism>
<protein>
    <submittedName>
        <fullName evidence="1">Uncharacterized protein</fullName>
    </submittedName>
</protein>
<evidence type="ECO:0000313" key="2">
    <source>
        <dbReference type="Proteomes" id="UP000016761"/>
    </source>
</evidence>
<sequence>MKSDIDTTHTAGATLKYFNIYEYKKPPLINNGGFFKRIN</sequence>
<evidence type="ECO:0000313" key="1">
    <source>
        <dbReference type="EMBL" id="ERL54580.1"/>
    </source>
</evidence>
<dbReference type="PATRIC" id="fig|1354303.4.peg.2686"/>
<dbReference type="AlphaFoldDB" id="U4T291"/>
<accession>U4T291</accession>
<keyword evidence="2" id="KW-1185">Reference proteome</keyword>
<proteinExistence type="predicted"/>
<gene>
    <name evidence="1" type="ORF">M917_2728</name>
</gene>